<keyword evidence="4" id="KW-1185">Reference proteome</keyword>
<protein>
    <submittedName>
        <fullName evidence="3">CHRD domain-containing protein</fullName>
    </submittedName>
</protein>
<name>A0ABT7XIQ3_9NEIS</name>
<dbReference type="PROSITE" id="PS50933">
    <property type="entry name" value="CHRD"/>
    <property type="match status" value="1"/>
</dbReference>
<feature type="domain" description="CHRD" evidence="2">
    <location>
        <begin position="22"/>
        <end position="142"/>
    </location>
</feature>
<dbReference type="RefSeq" id="WP_289828204.1">
    <property type="nucleotide sequence ID" value="NZ_JAUEDK010000003.1"/>
</dbReference>
<proteinExistence type="predicted"/>
<feature type="signal peptide" evidence="1">
    <location>
        <begin position="1"/>
        <end position="21"/>
    </location>
</feature>
<evidence type="ECO:0000259" key="2">
    <source>
        <dbReference type="PROSITE" id="PS50933"/>
    </source>
</evidence>
<sequence length="142" mass="14809">MKLFRLAAVACLLLSSSLVLAETVMFRAMLNVASEVPPKTGNGTGYLEASFDTNAKLLKYQINYGGLSGPAIAAHFHGPAPAGSNAGVQVPIQASALASPIKGQAVLTDDQARDLMAGNWYFNVHTAQNPGGEIRGQLTKAP</sequence>
<evidence type="ECO:0000313" key="3">
    <source>
        <dbReference type="EMBL" id="MDN0073672.1"/>
    </source>
</evidence>
<dbReference type="EMBL" id="JAUEDK010000003">
    <property type="protein sequence ID" value="MDN0073672.1"/>
    <property type="molecule type" value="Genomic_DNA"/>
</dbReference>
<keyword evidence="1" id="KW-0732">Signal</keyword>
<accession>A0ABT7XIQ3</accession>
<evidence type="ECO:0000313" key="4">
    <source>
        <dbReference type="Proteomes" id="UP001168540"/>
    </source>
</evidence>
<comment type="caution">
    <text evidence="3">The sequence shown here is derived from an EMBL/GenBank/DDBJ whole genome shotgun (WGS) entry which is preliminary data.</text>
</comment>
<organism evidence="3 4">
    <name type="scientific">Crenobacter oryzisoli</name>
    <dbReference type="NCBI Taxonomy" id="3056844"/>
    <lineage>
        <taxon>Bacteria</taxon>
        <taxon>Pseudomonadati</taxon>
        <taxon>Pseudomonadota</taxon>
        <taxon>Betaproteobacteria</taxon>
        <taxon>Neisseriales</taxon>
        <taxon>Neisseriaceae</taxon>
        <taxon>Crenobacter</taxon>
    </lineage>
</organism>
<feature type="chain" id="PRO_5046902787" evidence="1">
    <location>
        <begin position="22"/>
        <end position="142"/>
    </location>
</feature>
<dbReference type="Proteomes" id="UP001168540">
    <property type="component" value="Unassembled WGS sequence"/>
</dbReference>
<dbReference type="Pfam" id="PF07452">
    <property type="entry name" value="CHRD"/>
    <property type="match status" value="1"/>
</dbReference>
<evidence type="ECO:0000256" key="1">
    <source>
        <dbReference type="SAM" id="SignalP"/>
    </source>
</evidence>
<gene>
    <name evidence="3" type="ORF">QU481_02035</name>
</gene>
<dbReference type="InterPro" id="IPR010895">
    <property type="entry name" value="CHRD"/>
</dbReference>
<dbReference type="SMART" id="SM00754">
    <property type="entry name" value="CHRD"/>
    <property type="match status" value="1"/>
</dbReference>
<reference evidence="3" key="1">
    <citation type="submission" date="2023-06" db="EMBL/GenBank/DDBJ databases">
        <authorList>
            <person name="Zhang S."/>
        </authorList>
    </citation>
    <scope>NUCLEOTIDE SEQUENCE</scope>
    <source>
        <strain evidence="3">SG2303</strain>
    </source>
</reference>